<dbReference type="WBParaSite" id="TMUE_2000008498.1">
    <property type="protein sequence ID" value="TMUE_2000008498.1"/>
    <property type="gene ID" value="WBGene00295203"/>
</dbReference>
<proteinExistence type="predicted"/>
<keyword evidence="2" id="KW-1185">Reference proteome</keyword>
<evidence type="ECO:0000313" key="3">
    <source>
        <dbReference type="WBParaSite" id="TMUE_2000008498.1"/>
    </source>
</evidence>
<dbReference type="AlphaFoldDB" id="A0A5S6QMS1"/>
<protein>
    <submittedName>
        <fullName evidence="3">C2H2-type domain-containing protein</fullName>
    </submittedName>
</protein>
<feature type="region of interest" description="Disordered" evidence="1">
    <location>
        <begin position="1"/>
        <end position="27"/>
    </location>
</feature>
<sequence>MPRWPKKNRQAKLSRSQGDHGSNVSDGSAMDWRELAKWSSDRLSITCTLCSKVLSAPKRKVFSFQRHVKLVHSDFNPTECQPENQAKAKAANVKNLKNRWQKRASNRVHPGSLKTGMRLRSRRLTEYARTVARQTGKRQSSLKQPCELEIEAVEEHSVSSLDSSKCNVGQAEARESKSSLMNEGSYLRHFISDGTVRDCEPTSATDVQGQVKQFATCVLELKYSDPARFTDEDLAAICSINWQIHGQRSSDRKMVICKWCEAQYPLEGENLLGNFLGHLSKHHSIEYLAGRSISDVLEANLALSRIYVICNVCHSAIFTKIADFDSHLKDHHQVHPQRS</sequence>
<organism evidence="2 3">
    <name type="scientific">Trichuris muris</name>
    <name type="common">Mouse whipworm</name>
    <dbReference type="NCBI Taxonomy" id="70415"/>
    <lineage>
        <taxon>Eukaryota</taxon>
        <taxon>Metazoa</taxon>
        <taxon>Ecdysozoa</taxon>
        <taxon>Nematoda</taxon>
        <taxon>Enoplea</taxon>
        <taxon>Dorylaimia</taxon>
        <taxon>Trichinellida</taxon>
        <taxon>Trichuridae</taxon>
        <taxon>Trichuris</taxon>
    </lineage>
</organism>
<reference evidence="3" key="1">
    <citation type="submission" date="2019-12" db="UniProtKB">
        <authorList>
            <consortium name="WormBaseParasite"/>
        </authorList>
    </citation>
    <scope>IDENTIFICATION</scope>
</reference>
<name>A0A5S6QMS1_TRIMR</name>
<feature type="compositionally biased region" description="Basic residues" evidence="1">
    <location>
        <begin position="1"/>
        <end position="12"/>
    </location>
</feature>
<feature type="compositionally biased region" description="Polar residues" evidence="1">
    <location>
        <begin position="13"/>
        <end position="26"/>
    </location>
</feature>
<dbReference type="Proteomes" id="UP000046395">
    <property type="component" value="Unassembled WGS sequence"/>
</dbReference>
<evidence type="ECO:0000313" key="2">
    <source>
        <dbReference type="Proteomes" id="UP000046395"/>
    </source>
</evidence>
<evidence type="ECO:0000256" key="1">
    <source>
        <dbReference type="SAM" id="MobiDB-lite"/>
    </source>
</evidence>
<accession>A0A5S6QMS1</accession>